<evidence type="ECO:0000256" key="2">
    <source>
        <dbReference type="SAM" id="Phobius"/>
    </source>
</evidence>
<feature type="compositionally biased region" description="Acidic residues" evidence="1">
    <location>
        <begin position="52"/>
        <end position="61"/>
    </location>
</feature>
<gene>
    <name evidence="3" type="ORF">AZI85_12795</name>
</gene>
<comment type="caution">
    <text evidence="3">The sequence shown here is derived from an EMBL/GenBank/DDBJ whole genome shotgun (WGS) entry which is preliminary data.</text>
</comment>
<name>A0A150WBN0_BDEBC</name>
<dbReference type="EMBL" id="LUKF01000020">
    <property type="protein sequence ID" value="KYG60346.1"/>
    <property type="molecule type" value="Genomic_DNA"/>
</dbReference>
<dbReference type="AlphaFoldDB" id="A0A150WBN0"/>
<reference evidence="3 4" key="1">
    <citation type="submission" date="2016-03" db="EMBL/GenBank/DDBJ databases">
        <authorList>
            <person name="Ploux O."/>
        </authorList>
    </citation>
    <scope>NUCLEOTIDE SEQUENCE [LARGE SCALE GENOMIC DNA]</scope>
    <source>
        <strain evidence="3 4">BER2</strain>
    </source>
</reference>
<protein>
    <submittedName>
        <fullName evidence="3">Uncharacterized protein</fullName>
    </submittedName>
</protein>
<keyword evidence="2" id="KW-0812">Transmembrane</keyword>
<evidence type="ECO:0000313" key="4">
    <source>
        <dbReference type="Proteomes" id="UP000075391"/>
    </source>
</evidence>
<keyword evidence="2" id="KW-0472">Membrane</keyword>
<organism evidence="3 4">
    <name type="scientific">Bdellovibrio bacteriovorus</name>
    <dbReference type="NCBI Taxonomy" id="959"/>
    <lineage>
        <taxon>Bacteria</taxon>
        <taxon>Pseudomonadati</taxon>
        <taxon>Bdellovibrionota</taxon>
        <taxon>Bdellovibrionia</taxon>
        <taxon>Bdellovibrionales</taxon>
        <taxon>Pseudobdellovibrionaceae</taxon>
        <taxon>Bdellovibrio</taxon>
    </lineage>
</organism>
<evidence type="ECO:0000313" key="3">
    <source>
        <dbReference type="EMBL" id="KYG60346.1"/>
    </source>
</evidence>
<dbReference type="Proteomes" id="UP000075391">
    <property type="component" value="Unassembled WGS sequence"/>
</dbReference>
<proteinExistence type="predicted"/>
<sequence>MLINGGPNLASIQSMSTLKGLFLLSLGVCLGAVATRTMAKKETLSKRREAFRDEDEYDEVNESSMESFPASDPPAWSKTPKNPDEYH</sequence>
<keyword evidence="2" id="KW-1133">Transmembrane helix</keyword>
<feature type="transmembrane region" description="Helical" evidence="2">
    <location>
        <begin position="20"/>
        <end position="39"/>
    </location>
</feature>
<feature type="region of interest" description="Disordered" evidence="1">
    <location>
        <begin position="52"/>
        <end position="87"/>
    </location>
</feature>
<accession>A0A150WBN0</accession>
<evidence type="ECO:0000256" key="1">
    <source>
        <dbReference type="SAM" id="MobiDB-lite"/>
    </source>
</evidence>